<dbReference type="PROSITE" id="PS50850">
    <property type="entry name" value="MFS"/>
    <property type="match status" value="1"/>
</dbReference>
<protein>
    <recommendedName>
        <fullName evidence="16">Major facilitator superfamily (MFS) profile domain-containing protein</fullName>
    </recommendedName>
</protein>
<comment type="caution">
    <text evidence="14">The sequence shown here is derived from an EMBL/GenBank/DDBJ whole genome shotgun (WGS) entry which is preliminary data.</text>
</comment>
<dbReference type="FunFam" id="1.20.1250.20:FF:000057">
    <property type="entry name" value="MFS general substrate transporter"/>
    <property type="match status" value="1"/>
</dbReference>
<evidence type="ECO:0000256" key="2">
    <source>
        <dbReference type="ARBA" id="ARBA00005234"/>
    </source>
</evidence>
<evidence type="ECO:0000256" key="5">
    <source>
        <dbReference type="ARBA" id="ARBA00022692"/>
    </source>
</evidence>
<comment type="similarity">
    <text evidence="9">Belongs to the major facilitator superfamily. Allantoate permease family.</text>
</comment>
<feature type="transmembrane region" description="Helical" evidence="11">
    <location>
        <begin position="382"/>
        <end position="403"/>
    </location>
</feature>
<reference evidence="14 15" key="3">
    <citation type="journal article" date="2015" name="Genome Announc.">
        <title>Draft Genome Sequence of the Archiascomycetous Yeast Saitoella complicata.</title>
        <authorList>
            <person name="Yamauchi K."/>
            <person name="Kondo S."/>
            <person name="Hamamoto M."/>
            <person name="Takahashi Y."/>
            <person name="Ogura Y."/>
            <person name="Hayashi T."/>
            <person name="Nishida H."/>
        </authorList>
    </citation>
    <scope>NUCLEOTIDE SEQUENCE [LARGE SCALE GENOMIC DNA]</scope>
    <source>
        <strain evidence="14 15">NRRL Y-17804</strain>
    </source>
</reference>
<keyword evidence="6" id="KW-0378">Hydrolase</keyword>
<gene>
    <name evidence="14" type="ORF">G7K_6856-t1</name>
</gene>
<feature type="region of interest" description="Disordered" evidence="10">
    <location>
        <begin position="853"/>
        <end position="898"/>
    </location>
</feature>
<feature type="transmembrane region" description="Helical" evidence="11">
    <location>
        <begin position="348"/>
        <end position="370"/>
    </location>
</feature>
<feature type="transmembrane region" description="Helical" evidence="11">
    <location>
        <begin position="317"/>
        <end position="336"/>
    </location>
</feature>
<feature type="transmembrane region" description="Helical" evidence="11">
    <location>
        <begin position="174"/>
        <end position="194"/>
    </location>
</feature>
<dbReference type="GO" id="GO:0008234">
    <property type="term" value="F:cysteine-type peptidase activity"/>
    <property type="evidence" value="ECO:0007669"/>
    <property type="project" value="InterPro"/>
</dbReference>
<dbReference type="PROSITE" id="PS50600">
    <property type="entry name" value="ULP_PROTEASE"/>
    <property type="match status" value="1"/>
</dbReference>
<dbReference type="InterPro" id="IPR036259">
    <property type="entry name" value="MFS_trans_sf"/>
</dbReference>
<evidence type="ECO:0000256" key="7">
    <source>
        <dbReference type="ARBA" id="ARBA00022989"/>
    </source>
</evidence>
<evidence type="ECO:0000256" key="4">
    <source>
        <dbReference type="ARBA" id="ARBA00022670"/>
    </source>
</evidence>
<evidence type="ECO:0000259" key="13">
    <source>
        <dbReference type="PROSITE" id="PS50850"/>
    </source>
</evidence>
<dbReference type="InterPro" id="IPR003653">
    <property type="entry name" value="Peptidase_C48_C"/>
</dbReference>
<feature type="region of interest" description="Disordered" evidence="10">
    <location>
        <begin position="789"/>
        <end position="818"/>
    </location>
</feature>
<reference evidence="14 15" key="2">
    <citation type="journal article" date="2014" name="J. Gen. Appl. Microbiol.">
        <title>The early diverging ascomycetous budding yeast Saitoella complicata has three histone deacetylases belonging to the Clr6, Hos2, and Rpd3 lineages.</title>
        <authorList>
            <person name="Nishida H."/>
            <person name="Matsumoto T."/>
            <person name="Kondo S."/>
            <person name="Hamamoto M."/>
            <person name="Yoshikawa H."/>
        </authorList>
    </citation>
    <scope>NUCLEOTIDE SEQUENCE [LARGE SCALE GENOMIC DNA]</scope>
    <source>
        <strain evidence="14 15">NRRL Y-17804</strain>
    </source>
</reference>
<dbReference type="InterPro" id="IPR011701">
    <property type="entry name" value="MFS"/>
</dbReference>
<feature type="region of interest" description="Disordered" evidence="10">
    <location>
        <begin position="1"/>
        <end position="47"/>
    </location>
</feature>
<feature type="transmembrane region" description="Helical" evidence="11">
    <location>
        <begin position="472"/>
        <end position="493"/>
    </location>
</feature>
<proteinExistence type="inferred from homology"/>
<evidence type="ECO:0000256" key="11">
    <source>
        <dbReference type="SAM" id="Phobius"/>
    </source>
</evidence>
<feature type="compositionally biased region" description="Basic residues" evidence="10">
    <location>
        <begin position="718"/>
        <end position="728"/>
    </location>
</feature>
<feature type="compositionally biased region" description="Basic and acidic residues" evidence="10">
    <location>
        <begin position="18"/>
        <end position="30"/>
    </location>
</feature>
<evidence type="ECO:0000256" key="8">
    <source>
        <dbReference type="ARBA" id="ARBA00023136"/>
    </source>
</evidence>
<dbReference type="EMBL" id="BACD03000087">
    <property type="protein sequence ID" value="GAO52789.1"/>
    <property type="molecule type" value="Genomic_DNA"/>
</dbReference>
<keyword evidence="15" id="KW-1185">Reference proteome</keyword>
<sequence length="1188" mass="131936">MSAVQWNSQDPFKQQISHVEHASPDHKGSFDVEEGVPNPLAQGTTRHPLPVELQGLSPEEIEHLNVKLRRKIDARLLPMLVIMYIMNYLDRNNIASARLGGLEDDLGLSSVQFQTTVSILFVGYLLMQLPSNLFLDAIGKPSIYLPTAMVIWGVISTATAACQGFVGLLICRFFLGFIEAAYFPGCLFFLSSWYTRKELSFRTAALYSGALISGAFSGLIAAGVVDGMDGLHGLRAWRWLFIIEGALTVGIAFLAIWILPDFPATTKWLTPQERALAIYRLEIDAGEVDADRGHGAGAKMKFLMKGGALAFKDIRTYMLMVVLLGIVSSGGVTNFFPTVVATLGYNRVNSLLLTAPPYVLAVACTFFNAWHADRTGERFLHIAIPLCISIAAFIIAACTIKLAPRYLSMMLMVPSVYSAFVVALAWISNSMPRPPAKRAAALAFINAVSNGSSIYVSYLYPLSDSPRYQMAMGVNAGTAAVSICMAFGLRTLLRKMNRQLESADKGEFGATGEIPGGGGVSVEQAKSGFRVTTAKETIHPNLSQSIFNSLHALIGPILAGCLTPAPTPLPSHAARVRDLSSCCGPKTPKQHTSPARAHRSMLSKRSHDGAFNDRHNRHPDIAPSAIGAMVPTAPLDWVPQLQLQLQLPSRERVWSGLLAAKAYAWDQCMEFGHWLDEQTREPPRPKKKRRVDREDRKRSPNVKIQKEPLGSGDEPRPSQRRQKSILKPKPKEMDASKHLRIRSDAPSPPPTRILKPRDLPPPEPFNVPHSAPRFQKSIPDLKSKLATALAVSLQPAKPPPPPSTKVPRSPYGPSPAPRITKFAETLEMMSPSPKKRAEKSKVWDAKTVEVIEIDDETPTSTPIKNRTTKMESNGLFTPTPKAKVPAPKQPIPRDEPDNDSLQELLELLKQVRSEEGHYEYDKYREAKAKREADLAKMREEKARGGYRPTGKPAPLSPDILEKVSELFRDARDRPNHVFAEKNNIPIKGRDLQTLSPRMWLNDEIINFYIALLNERSRSLGMKVHIFNTFFLTSFEQKGYSSVRRWAKKAKVKIEEMDLVVVPVNVSNTHWWLATINLAHKRLECWDSIHTDPAHYFSLIRSYLQSECPELDASTWAEYADESRPMQRNGSDCGVFTCLFAEVLSRGARYDFGGGVREMEGVRRRMVAEIMGWVELPIEVADGGPKARL</sequence>
<dbReference type="PANTHER" id="PTHR43791">
    <property type="entry name" value="PERMEASE-RELATED"/>
    <property type="match status" value="1"/>
</dbReference>
<evidence type="ECO:0000256" key="1">
    <source>
        <dbReference type="ARBA" id="ARBA00004141"/>
    </source>
</evidence>
<keyword evidence="3" id="KW-0813">Transport</keyword>
<reference evidence="14 15" key="1">
    <citation type="journal article" date="2011" name="J. Gen. Appl. Microbiol.">
        <title>Draft genome sequencing of the enigmatic yeast Saitoella complicata.</title>
        <authorList>
            <person name="Nishida H."/>
            <person name="Hamamoto M."/>
            <person name="Sugiyama J."/>
        </authorList>
    </citation>
    <scope>NUCLEOTIDE SEQUENCE [LARGE SCALE GENOMIC DNA]</scope>
    <source>
        <strain evidence="14 15">NRRL Y-17804</strain>
    </source>
</reference>
<name>A0A0E9NSF5_SAICN</name>
<comment type="similarity">
    <text evidence="2">Belongs to the peptidase C48 family.</text>
</comment>
<feature type="transmembrane region" description="Helical" evidence="11">
    <location>
        <begin position="409"/>
        <end position="427"/>
    </location>
</feature>
<dbReference type="GO" id="GO:0006508">
    <property type="term" value="P:proteolysis"/>
    <property type="evidence" value="ECO:0007669"/>
    <property type="project" value="UniProtKB-KW"/>
</dbReference>
<dbReference type="SUPFAM" id="SSF103473">
    <property type="entry name" value="MFS general substrate transporter"/>
    <property type="match status" value="1"/>
</dbReference>
<evidence type="ECO:0000256" key="3">
    <source>
        <dbReference type="ARBA" id="ARBA00022448"/>
    </source>
</evidence>
<evidence type="ECO:0000259" key="12">
    <source>
        <dbReference type="PROSITE" id="PS50600"/>
    </source>
</evidence>
<dbReference type="GO" id="GO:0022857">
    <property type="term" value="F:transmembrane transporter activity"/>
    <property type="evidence" value="ECO:0007669"/>
    <property type="project" value="InterPro"/>
</dbReference>
<dbReference type="InterPro" id="IPR038765">
    <property type="entry name" value="Papain-like_cys_pep_sf"/>
</dbReference>
<feature type="domain" description="Ubiquitin-like protease family profile" evidence="12">
    <location>
        <begin position="984"/>
        <end position="1143"/>
    </location>
</feature>
<feature type="compositionally biased region" description="Low complexity" evidence="10">
    <location>
        <begin position="877"/>
        <end position="886"/>
    </location>
</feature>
<evidence type="ECO:0008006" key="16">
    <source>
        <dbReference type="Google" id="ProtNLM"/>
    </source>
</evidence>
<keyword evidence="8 11" id="KW-0472">Membrane</keyword>
<dbReference type="Gene3D" id="1.20.1250.20">
    <property type="entry name" value="MFS general substrate transporter like domains"/>
    <property type="match status" value="2"/>
</dbReference>
<dbReference type="Pfam" id="PF07690">
    <property type="entry name" value="MFS_1"/>
    <property type="match status" value="1"/>
</dbReference>
<feature type="transmembrane region" description="Helical" evidence="11">
    <location>
        <begin position="439"/>
        <end position="460"/>
    </location>
</feature>
<comment type="subcellular location">
    <subcellularLocation>
        <location evidence="1">Membrane</location>
        <topology evidence="1">Multi-pass membrane protein</topology>
    </subcellularLocation>
</comment>
<feature type="compositionally biased region" description="Polar residues" evidence="10">
    <location>
        <begin position="1"/>
        <end position="17"/>
    </location>
</feature>
<feature type="transmembrane region" description="Helical" evidence="11">
    <location>
        <begin position="237"/>
        <end position="259"/>
    </location>
</feature>
<evidence type="ECO:0000256" key="6">
    <source>
        <dbReference type="ARBA" id="ARBA00022801"/>
    </source>
</evidence>
<dbReference type="SUPFAM" id="SSF54001">
    <property type="entry name" value="Cysteine proteinases"/>
    <property type="match status" value="1"/>
</dbReference>
<feature type="transmembrane region" description="Helical" evidence="11">
    <location>
        <begin position="206"/>
        <end position="225"/>
    </location>
</feature>
<dbReference type="STRING" id="698492.A0A0E9NSF5"/>
<evidence type="ECO:0000256" key="10">
    <source>
        <dbReference type="SAM" id="MobiDB-lite"/>
    </source>
</evidence>
<evidence type="ECO:0000313" key="15">
    <source>
        <dbReference type="Proteomes" id="UP000033140"/>
    </source>
</evidence>
<keyword evidence="4" id="KW-0645">Protease</keyword>
<dbReference type="InterPro" id="IPR020846">
    <property type="entry name" value="MFS_dom"/>
</dbReference>
<dbReference type="PANTHER" id="PTHR43791:SF92">
    <property type="entry name" value="AGL026WP"/>
    <property type="match status" value="1"/>
</dbReference>
<accession>A0A0E9NSF5</accession>
<keyword evidence="7 11" id="KW-1133">Transmembrane helix</keyword>
<dbReference type="AlphaFoldDB" id="A0A0E9NSF5"/>
<feature type="compositionally biased region" description="Polar residues" evidence="10">
    <location>
        <begin position="858"/>
        <end position="876"/>
    </location>
</feature>
<feature type="domain" description="Major facilitator superfamily (MFS) profile" evidence="13">
    <location>
        <begin position="76"/>
        <end position="494"/>
    </location>
</feature>
<dbReference type="Pfam" id="PF02902">
    <property type="entry name" value="Peptidase_C48"/>
    <property type="match status" value="1"/>
</dbReference>
<feature type="compositionally biased region" description="Basic and acidic residues" evidence="10">
    <location>
        <begin position="729"/>
        <end position="743"/>
    </location>
</feature>
<dbReference type="GO" id="GO:0019783">
    <property type="term" value="F:ubiquitin-like protein peptidase activity"/>
    <property type="evidence" value="ECO:0007669"/>
    <property type="project" value="UniProtKB-ARBA"/>
</dbReference>
<evidence type="ECO:0000256" key="9">
    <source>
        <dbReference type="ARBA" id="ARBA00037968"/>
    </source>
</evidence>
<organism evidence="14 15">
    <name type="scientific">Saitoella complicata (strain BCRC 22490 / CBS 7301 / JCM 7358 / NBRC 10748 / NRRL Y-17804)</name>
    <dbReference type="NCBI Taxonomy" id="698492"/>
    <lineage>
        <taxon>Eukaryota</taxon>
        <taxon>Fungi</taxon>
        <taxon>Dikarya</taxon>
        <taxon>Ascomycota</taxon>
        <taxon>Taphrinomycotina</taxon>
        <taxon>Taphrinomycotina incertae sedis</taxon>
        <taxon>Saitoella</taxon>
    </lineage>
</organism>
<evidence type="ECO:0000313" key="14">
    <source>
        <dbReference type="EMBL" id="GAO52789.1"/>
    </source>
</evidence>
<dbReference type="FunFam" id="1.20.1250.20:FF:000013">
    <property type="entry name" value="MFS general substrate transporter"/>
    <property type="match status" value="1"/>
</dbReference>
<feature type="transmembrane region" description="Helical" evidence="11">
    <location>
        <begin position="148"/>
        <end position="168"/>
    </location>
</feature>
<dbReference type="GO" id="GO:0016020">
    <property type="term" value="C:membrane"/>
    <property type="evidence" value="ECO:0007669"/>
    <property type="project" value="UniProtKB-SubCell"/>
</dbReference>
<dbReference type="Proteomes" id="UP000033140">
    <property type="component" value="Unassembled WGS sequence"/>
</dbReference>
<keyword evidence="5 11" id="KW-0812">Transmembrane</keyword>
<dbReference type="Gene3D" id="3.40.395.10">
    <property type="entry name" value="Adenoviral Proteinase, Chain A"/>
    <property type="match status" value="1"/>
</dbReference>
<feature type="region of interest" description="Disordered" evidence="10">
    <location>
        <begin position="676"/>
        <end position="774"/>
    </location>
</feature>
<feature type="compositionally biased region" description="Pro residues" evidence="10">
    <location>
        <begin position="796"/>
        <end position="816"/>
    </location>
</feature>